<sequence>MDNWRKSSYSGPDDGNECVEIANSPALIAVRDSKTPARATLTFPTGAFTLFIEALKDAPYSTVTDFARFRG</sequence>
<evidence type="ECO:0000259" key="1">
    <source>
        <dbReference type="Pfam" id="PF04149"/>
    </source>
</evidence>
<evidence type="ECO:0000313" key="3">
    <source>
        <dbReference type="Proteomes" id="UP001230328"/>
    </source>
</evidence>
<reference evidence="2 3" key="1">
    <citation type="submission" date="2023-07" db="EMBL/GenBank/DDBJ databases">
        <title>Comparative genomics of wheat-associated soil bacteria to identify genetic determinants of phenazine resistance.</title>
        <authorList>
            <person name="Mouncey N."/>
        </authorList>
    </citation>
    <scope>NUCLEOTIDE SEQUENCE [LARGE SCALE GENOMIC DNA]</scope>
    <source>
        <strain evidence="2 3">V2I4</strain>
    </source>
</reference>
<keyword evidence="3" id="KW-1185">Reference proteome</keyword>
<dbReference type="RefSeq" id="WP_307523802.1">
    <property type="nucleotide sequence ID" value="NZ_JAUSZI010000002.1"/>
</dbReference>
<organism evidence="2 3">
    <name type="scientific">Streptomyces umbrinus</name>
    <dbReference type="NCBI Taxonomy" id="67370"/>
    <lineage>
        <taxon>Bacteria</taxon>
        <taxon>Bacillati</taxon>
        <taxon>Actinomycetota</taxon>
        <taxon>Actinomycetes</taxon>
        <taxon>Kitasatosporales</taxon>
        <taxon>Streptomycetaceae</taxon>
        <taxon>Streptomyces</taxon>
        <taxon>Streptomyces phaeochromogenes group</taxon>
    </lineage>
</organism>
<evidence type="ECO:0000313" key="2">
    <source>
        <dbReference type="EMBL" id="MDQ1028721.1"/>
    </source>
</evidence>
<feature type="domain" description="DUF397" evidence="1">
    <location>
        <begin position="3"/>
        <end position="56"/>
    </location>
</feature>
<comment type="caution">
    <text evidence="2">The sequence shown here is derived from an EMBL/GenBank/DDBJ whole genome shotgun (WGS) entry which is preliminary data.</text>
</comment>
<dbReference type="Pfam" id="PF04149">
    <property type="entry name" value="DUF397"/>
    <property type="match status" value="1"/>
</dbReference>
<dbReference type="InterPro" id="IPR007278">
    <property type="entry name" value="DUF397"/>
</dbReference>
<protein>
    <recommendedName>
        <fullName evidence="1">DUF397 domain-containing protein</fullName>
    </recommendedName>
</protein>
<name>A0ABU0T194_9ACTN</name>
<dbReference type="Proteomes" id="UP001230328">
    <property type="component" value="Unassembled WGS sequence"/>
</dbReference>
<dbReference type="EMBL" id="JAUSZI010000002">
    <property type="protein sequence ID" value="MDQ1028721.1"/>
    <property type="molecule type" value="Genomic_DNA"/>
</dbReference>
<gene>
    <name evidence="2" type="ORF">QF035_006303</name>
</gene>
<proteinExistence type="predicted"/>
<accession>A0ABU0T194</accession>